<evidence type="ECO:0000313" key="2">
    <source>
        <dbReference type="Proteomes" id="UP000634139"/>
    </source>
</evidence>
<dbReference type="RefSeq" id="WP_189543214.1">
    <property type="nucleotide sequence ID" value="NZ_BMZD01000014.1"/>
</dbReference>
<gene>
    <name evidence="1" type="ORF">GCM10011617_31080</name>
</gene>
<keyword evidence="2" id="KW-1185">Reference proteome</keyword>
<dbReference type="Proteomes" id="UP000634139">
    <property type="component" value="Unassembled WGS sequence"/>
</dbReference>
<evidence type="ECO:0000313" key="1">
    <source>
        <dbReference type="EMBL" id="GHA08350.1"/>
    </source>
</evidence>
<dbReference type="SUPFAM" id="SSF53448">
    <property type="entry name" value="Nucleotide-diphospho-sugar transferases"/>
    <property type="match status" value="1"/>
</dbReference>
<dbReference type="AlphaFoldDB" id="A0A918RRF2"/>
<proteinExistence type="predicted"/>
<protein>
    <submittedName>
        <fullName evidence="1">Uncharacterized protein</fullName>
    </submittedName>
</protein>
<organism evidence="1 2">
    <name type="scientific">Novosphingobium arvoryzae</name>
    <dbReference type="NCBI Taxonomy" id="1256514"/>
    <lineage>
        <taxon>Bacteria</taxon>
        <taxon>Pseudomonadati</taxon>
        <taxon>Pseudomonadota</taxon>
        <taxon>Alphaproteobacteria</taxon>
        <taxon>Sphingomonadales</taxon>
        <taxon>Sphingomonadaceae</taxon>
        <taxon>Novosphingobium</taxon>
    </lineage>
</organism>
<reference evidence="1" key="2">
    <citation type="submission" date="2020-09" db="EMBL/GenBank/DDBJ databases">
        <authorList>
            <person name="Sun Q."/>
            <person name="Kim S."/>
        </authorList>
    </citation>
    <scope>NUCLEOTIDE SEQUENCE</scope>
    <source>
        <strain evidence="1">KCTC 32422</strain>
    </source>
</reference>
<reference evidence="1" key="1">
    <citation type="journal article" date="2014" name="Int. J. Syst. Evol. Microbiol.">
        <title>Complete genome sequence of Corynebacterium casei LMG S-19264T (=DSM 44701T), isolated from a smear-ripened cheese.</title>
        <authorList>
            <consortium name="US DOE Joint Genome Institute (JGI-PGF)"/>
            <person name="Walter F."/>
            <person name="Albersmeier A."/>
            <person name="Kalinowski J."/>
            <person name="Ruckert C."/>
        </authorList>
    </citation>
    <scope>NUCLEOTIDE SEQUENCE</scope>
    <source>
        <strain evidence="1">KCTC 32422</strain>
    </source>
</reference>
<dbReference type="InterPro" id="IPR029044">
    <property type="entry name" value="Nucleotide-diphossugar_trans"/>
</dbReference>
<accession>A0A918RRF2</accession>
<name>A0A918RRF2_9SPHN</name>
<sequence>MVRDKVMRKLREGQFLRAARGILHTPPVQAADDGVILFSMIGTKVLLPYLVAVKSLHAHLRRGRVVILDDGTLTAADKAVLARHLDHPRIIPIASVETGPCPRGGTWERLLTILDLRRDAYVIQLDSDTVTLGPVPEIADAIAAGRSFTLRGGTDAEILPMDEVSARARASAGPGRVHVQSAIEQAMEAMAIPGHPGLRYARGCSGFAGFAPAPSGRALAEAFSVEAERLIGRARWEEWGSEQVTSNFVIANDPDALLLPYDRYMNYWNEPIAAGTGFAHFVGTFRYHGGAYAAAARAVIAALGR</sequence>
<comment type="caution">
    <text evidence="1">The sequence shown here is derived from an EMBL/GenBank/DDBJ whole genome shotgun (WGS) entry which is preliminary data.</text>
</comment>
<dbReference type="EMBL" id="BMZD01000014">
    <property type="protein sequence ID" value="GHA08350.1"/>
    <property type="molecule type" value="Genomic_DNA"/>
</dbReference>